<dbReference type="Proteomes" id="UP001457282">
    <property type="component" value="Unassembled WGS sequence"/>
</dbReference>
<accession>A0AAW1YRQ3</accession>
<organism evidence="1 2">
    <name type="scientific">Rubus argutus</name>
    <name type="common">Southern blackberry</name>
    <dbReference type="NCBI Taxonomy" id="59490"/>
    <lineage>
        <taxon>Eukaryota</taxon>
        <taxon>Viridiplantae</taxon>
        <taxon>Streptophyta</taxon>
        <taxon>Embryophyta</taxon>
        <taxon>Tracheophyta</taxon>
        <taxon>Spermatophyta</taxon>
        <taxon>Magnoliopsida</taxon>
        <taxon>eudicotyledons</taxon>
        <taxon>Gunneridae</taxon>
        <taxon>Pentapetalae</taxon>
        <taxon>rosids</taxon>
        <taxon>fabids</taxon>
        <taxon>Rosales</taxon>
        <taxon>Rosaceae</taxon>
        <taxon>Rosoideae</taxon>
        <taxon>Rosoideae incertae sedis</taxon>
        <taxon>Rubus</taxon>
    </lineage>
</organism>
<gene>
    <name evidence="1" type="ORF">M0R45_006833</name>
</gene>
<evidence type="ECO:0000313" key="1">
    <source>
        <dbReference type="EMBL" id="KAK9951391.1"/>
    </source>
</evidence>
<name>A0AAW1YRQ3_RUBAR</name>
<dbReference type="EMBL" id="JBEDUW010000001">
    <property type="protein sequence ID" value="KAK9951391.1"/>
    <property type="molecule type" value="Genomic_DNA"/>
</dbReference>
<dbReference type="AlphaFoldDB" id="A0AAW1YRQ3"/>
<protein>
    <submittedName>
        <fullName evidence="1">Uncharacterized protein</fullName>
    </submittedName>
</protein>
<evidence type="ECO:0000313" key="2">
    <source>
        <dbReference type="Proteomes" id="UP001457282"/>
    </source>
</evidence>
<comment type="caution">
    <text evidence="1">The sequence shown here is derived from an EMBL/GenBank/DDBJ whole genome shotgun (WGS) entry which is preliminary data.</text>
</comment>
<proteinExistence type="predicted"/>
<keyword evidence="2" id="KW-1185">Reference proteome</keyword>
<sequence length="93" mass="10176">MKSGKFRPHHLTLPPSILKIPEMPVVDVVKAQPAHAVHHHDGVLTMSPAPTCPCRRVRSATKARKKLPSIPFIATPLSLFGAVANLPRFQRSS</sequence>
<reference evidence="1 2" key="1">
    <citation type="journal article" date="2023" name="G3 (Bethesda)">
        <title>A chromosome-length genome assembly and annotation of blackberry (Rubus argutus, cv. 'Hillquist').</title>
        <authorList>
            <person name="Bruna T."/>
            <person name="Aryal R."/>
            <person name="Dudchenko O."/>
            <person name="Sargent D.J."/>
            <person name="Mead D."/>
            <person name="Buti M."/>
            <person name="Cavallini A."/>
            <person name="Hytonen T."/>
            <person name="Andres J."/>
            <person name="Pham M."/>
            <person name="Weisz D."/>
            <person name="Mascagni F."/>
            <person name="Usai G."/>
            <person name="Natali L."/>
            <person name="Bassil N."/>
            <person name="Fernandez G.E."/>
            <person name="Lomsadze A."/>
            <person name="Armour M."/>
            <person name="Olukolu B."/>
            <person name="Poorten T."/>
            <person name="Britton C."/>
            <person name="Davik J."/>
            <person name="Ashrafi H."/>
            <person name="Aiden E.L."/>
            <person name="Borodovsky M."/>
            <person name="Worthington M."/>
        </authorList>
    </citation>
    <scope>NUCLEOTIDE SEQUENCE [LARGE SCALE GENOMIC DNA]</scope>
    <source>
        <strain evidence="1">PI 553951</strain>
    </source>
</reference>